<dbReference type="Proteomes" id="UP001283361">
    <property type="component" value="Unassembled WGS sequence"/>
</dbReference>
<comment type="function">
    <text evidence="1">Catalyzes one step in the degradation of the inhibitory neurotransmitter gamma-aminobutyric acid (GABA).</text>
</comment>
<comment type="similarity">
    <text evidence="3 6">Belongs to the aldehyde dehydrogenase family.</text>
</comment>
<comment type="subcellular location">
    <subcellularLocation>
        <location evidence="7">Mitochondrion</location>
    </subcellularLocation>
</comment>
<dbReference type="Gene3D" id="3.40.309.10">
    <property type="entry name" value="Aldehyde Dehydrogenase, Chain A, domain 2"/>
    <property type="match status" value="1"/>
</dbReference>
<dbReference type="GO" id="GO:0009450">
    <property type="term" value="P:gamma-aminobutyric acid catabolic process"/>
    <property type="evidence" value="ECO:0007669"/>
    <property type="project" value="UniProtKB-UniRule"/>
</dbReference>
<evidence type="ECO:0000256" key="3">
    <source>
        <dbReference type="ARBA" id="ARBA00009986"/>
    </source>
</evidence>
<dbReference type="GO" id="GO:0005739">
    <property type="term" value="C:mitochondrion"/>
    <property type="evidence" value="ECO:0007669"/>
    <property type="project" value="UniProtKB-SubCell"/>
</dbReference>
<dbReference type="PANTHER" id="PTHR43353">
    <property type="entry name" value="SUCCINATE-SEMIALDEHYDE DEHYDROGENASE, MITOCHONDRIAL"/>
    <property type="match status" value="1"/>
</dbReference>
<evidence type="ECO:0000313" key="9">
    <source>
        <dbReference type="EMBL" id="KAK3746574.1"/>
    </source>
</evidence>
<comment type="caution">
    <text evidence="9">The sequence shown here is derived from an EMBL/GenBank/DDBJ whole genome shotgun (WGS) entry which is preliminary data.</text>
</comment>
<dbReference type="CDD" id="cd07103">
    <property type="entry name" value="ALDH_F5_SSADH_GabD"/>
    <property type="match status" value="1"/>
</dbReference>
<evidence type="ECO:0000256" key="7">
    <source>
        <dbReference type="RuleBase" id="RU365091"/>
    </source>
</evidence>
<proteinExistence type="inferred from homology"/>
<comment type="pathway">
    <text evidence="2 7">Amino-acid degradation; 4-aminobutanoate degradation.</text>
</comment>
<dbReference type="Pfam" id="PF00171">
    <property type="entry name" value="Aldedh"/>
    <property type="match status" value="1"/>
</dbReference>
<keyword evidence="7" id="KW-0520">NAD</keyword>
<dbReference type="EMBL" id="JAWDGP010006134">
    <property type="protein sequence ID" value="KAK3746574.1"/>
    <property type="molecule type" value="Genomic_DNA"/>
</dbReference>
<evidence type="ECO:0000256" key="5">
    <source>
        <dbReference type="PROSITE-ProRule" id="PRU10007"/>
    </source>
</evidence>
<sequence>MGVLYLLHTRPWLCITRKKAGFATRKLYSKGALLYRNRILCQALRMASSGMNVAAFQKDKAYVDGKWVSAKSGKTFEVTNPSNGKVLGSVPDMDRSDAQAAIETAYRTFQAWKSTLPKERSDILRRWFELCVKHKKELATLITLEMGKSFPEAEGEIAYSANFLEWYSEETRRTYGDVTPPPAHNKRVMVIKQPIGVAAMITPWNFPSAMLTRKIGAALAAGCTVVARPAEDTPLSALALCELAEQAGVPPGVVNVITSSRENASPIGKELCENPLIAKISFTGSCAVGKLLLSQCANTVKKTSMELGGNAPFIVFDSADVDKAIQGLMFAKFRVTGQTCICANRILVQEGVYDKFVQALAKVIDSQLKVGDGFEPGVTQGPLINKRAVEKVENLVNSSVGEGAKVVVGGSRKDGPGNFFNPTLLRDVTTEMSVAKEEIFGPVAACIKFKTEDEAIAIANSTSYGLASYFYTNDISQSYRVSEALEFGMVGVNEAAITSPETTFGGWKESGLGSEGGKYGINEYLAFKNICYGIQHKA</sequence>
<evidence type="ECO:0000256" key="6">
    <source>
        <dbReference type="RuleBase" id="RU003345"/>
    </source>
</evidence>
<evidence type="ECO:0000256" key="2">
    <source>
        <dbReference type="ARBA" id="ARBA00005176"/>
    </source>
</evidence>
<dbReference type="InterPro" id="IPR016163">
    <property type="entry name" value="Ald_DH_C"/>
</dbReference>
<dbReference type="EC" id="1.2.1.24" evidence="7"/>
<keyword evidence="10" id="KW-1185">Reference proteome</keyword>
<protein>
    <recommendedName>
        <fullName evidence="7">Succinate-semialdehyde dehydrogenase</fullName>
        <ecNumber evidence="7">1.2.1.24</ecNumber>
    </recommendedName>
</protein>
<organism evidence="9 10">
    <name type="scientific">Elysia crispata</name>
    <name type="common">lettuce slug</name>
    <dbReference type="NCBI Taxonomy" id="231223"/>
    <lineage>
        <taxon>Eukaryota</taxon>
        <taxon>Metazoa</taxon>
        <taxon>Spiralia</taxon>
        <taxon>Lophotrochozoa</taxon>
        <taxon>Mollusca</taxon>
        <taxon>Gastropoda</taxon>
        <taxon>Heterobranchia</taxon>
        <taxon>Euthyneura</taxon>
        <taxon>Panpulmonata</taxon>
        <taxon>Sacoglossa</taxon>
        <taxon>Placobranchoidea</taxon>
        <taxon>Plakobranchidae</taxon>
        <taxon>Elysia</taxon>
    </lineage>
</organism>
<evidence type="ECO:0000313" key="10">
    <source>
        <dbReference type="Proteomes" id="UP001283361"/>
    </source>
</evidence>
<dbReference type="InterPro" id="IPR016161">
    <property type="entry name" value="Ald_DH/histidinol_DH"/>
</dbReference>
<name>A0AAE1CZT9_9GAST</name>
<accession>A0AAE1CZT9</accession>
<dbReference type="FunFam" id="3.40.605.10:FF:000005">
    <property type="entry name" value="Succinate-semialdehyde dehydrogenase I"/>
    <property type="match status" value="1"/>
</dbReference>
<dbReference type="InterPro" id="IPR010102">
    <property type="entry name" value="Succ_semiAld_DH"/>
</dbReference>
<keyword evidence="7" id="KW-0496">Mitochondrion</keyword>
<reference evidence="9" key="1">
    <citation type="journal article" date="2023" name="G3 (Bethesda)">
        <title>A reference genome for the long-term kleptoplast-retaining sea slug Elysia crispata morphotype clarki.</title>
        <authorList>
            <person name="Eastman K.E."/>
            <person name="Pendleton A.L."/>
            <person name="Shaikh M.A."/>
            <person name="Suttiyut T."/>
            <person name="Ogas R."/>
            <person name="Tomko P."/>
            <person name="Gavelis G."/>
            <person name="Widhalm J.R."/>
            <person name="Wisecaver J.H."/>
        </authorList>
    </citation>
    <scope>NUCLEOTIDE SEQUENCE</scope>
    <source>
        <strain evidence="9">ECLA1</strain>
    </source>
</reference>
<dbReference type="SUPFAM" id="SSF53720">
    <property type="entry name" value="ALDH-like"/>
    <property type="match status" value="1"/>
</dbReference>
<dbReference type="PROSITE" id="PS00687">
    <property type="entry name" value="ALDEHYDE_DEHYDR_GLU"/>
    <property type="match status" value="1"/>
</dbReference>
<evidence type="ECO:0000259" key="8">
    <source>
        <dbReference type="Pfam" id="PF00171"/>
    </source>
</evidence>
<dbReference type="InterPro" id="IPR029510">
    <property type="entry name" value="Ald_DH_CS_GLU"/>
</dbReference>
<comment type="subunit">
    <text evidence="7">Homotetramer.</text>
</comment>
<gene>
    <name evidence="9" type="ORF">RRG08_019495</name>
</gene>
<dbReference type="FunFam" id="3.40.309.10:FF:000004">
    <property type="entry name" value="Succinate-semialdehyde dehydrogenase I"/>
    <property type="match status" value="1"/>
</dbReference>
<dbReference type="NCBIfam" id="TIGR01780">
    <property type="entry name" value="SSADH"/>
    <property type="match status" value="1"/>
</dbReference>
<evidence type="ECO:0000256" key="4">
    <source>
        <dbReference type="ARBA" id="ARBA00023002"/>
    </source>
</evidence>
<dbReference type="GO" id="GO:0004777">
    <property type="term" value="F:succinate-semialdehyde dehydrogenase (NAD+) activity"/>
    <property type="evidence" value="ECO:0007669"/>
    <property type="project" value="UniProtKB-UniRule"/>
</dbReference>
<evidence type="ECO:0000256" key="1">
    <source>
        <dbReference type="ARBA" id="ARBA00003743"/>
    </source>
</evidence>
<feature type="active site" evidence="5">
    <location>
        <position position="306"/>
    </location>
</feature>
<feature type="domain" description="Aldehyde dehydrogenase" evidence="8">
    <location>
        <begin position="67"/>
        <end position="530"/>
    </location>
</feature>
<dbReference type="PANTHER" id="PTHR43353:SF5">
    <property type="entry name" value="SUCCINATE-SEMIALDEHYDE DEHYDROGENASE, MITOCHONDRIAL"/>
    <property type="match status" value="1"/>
</dbReference>
<dbReference type="InterPro" id="IPR050740">
    <property type="entry name" value="Aldehyde_DH_Superfamily"/>
</dbReference>
<dbReference type="InterPro" id="IPR016162">
    <property type="entry name" value="Ald_DH_N"/>
</dbReference>
<dbReference type="InterPro" id="IPR015590">
    <property type="entry name" value="Aldehyde_DH_dom"/>
</dbReference>
<dbReference type="Gene3D" id="3.40.605.10">
    <property type="entry name" value="Aldehyde Dehydrogenase, Chain A, domain 1"/>
    <property type="match status" value="1"/>
</dbReference>
<dbReference type="AlphaFoldDB" id="A0AAE1CZT9"/>
<keyword evidence="4 6" id="KW-0560">Oxidoreductase</keyword>
<comment type="catalytic activity">
    <reaction evidence="7">
        <text>succinate semialdehyde + NAD(+) + H2O = succinate + NADH + 2 H(+)</text>
        <dbReference type="Rhea" id="RHEA:13217"/>
        <dbReference type="ChEBI" id="CHEBI:15377"/>
        <dbReference type="ChEBI" id="CHEBI:15378"/>
        <dbReference type="ChEBI" id="CHEBI:30031"/>
        <dbReference type="ChEBI" id="CHEBI:57540"/>
        <dbReference type="ChEBI" id="CHEBI:57706"/>
        <dbReference type="ChEBI" id="CHEBI:57945"/>
        <dbReference type="EC" id="1.2.1.24"/>
    </reaction>
</comment>